<name>A0A916U017_9SPHI</name>
<accession>A0A916U017</accession>
<reference evidence="1" key="1">
    <citation type="journal article" date="2014" name="Int. J. Syst. Evol. Microbiol.">
        <title>Complete genome sequence of Corynebacterium casei LMG S-19264T (=DSM 44701T), isolated from a smear-ripened cheese.</title>
        <authorList>
            <consortium name="US DOE Joint Genome Institute (JGI-PGF)"/>
            <person name="Walter F."/>
            <person name="Albersmeier A."/>
            <person name="Kalinowski J."/>
            <person name="Ruckert C."/>
        </authorList>
    </citation>
    <scope>NUCLEOTIDE SEQUENCE</scope>
    <source>
        <strain evidence="1">CGMCC 1.15343</strain>
    </source>
</reference>
<dbReference type="RefSeq" id="WP_188625163.1">
    <property type="nucleotide sequence ID" value="NZ_BMIL01000001.1"/>
</dbReference>
<reference evidence="1" key="2">
    <citation type="submission" date="2020-09" db="EMBL/GenBank/DDBJ databases">
        <authorList>
            <person name="Sun Q."/>
            <person name="Zhou Y."/>
        </authorList>
    </citation>
    <scope>NUCLEOTIDE SEQUENCE</scope>
    <source>
        <strain evidence="1">CGMCC 1.15343</strain>
    </source>
</reference>
<dbReference type="AlphaFoldDB" id="A0A916U017"/>
<evidence type="ECO:0000313" key="2">
    <source>
        <dbReference type="Proteomes" id="UP000651668"/>
    </source>
</evidence>
<organism evidence="1 2">
    <name type="scientific">Pedobacter quisquiliarum</name>
    <dbReference type="NCBI Taxonomy" id="1834438"/>
    <lineage>
        <taxon>Bacteria</taxon>
        <taxon>Pseudomonadati</taxon>
        <taxon>Bacteroidota</taxon>
        <taxon>Sphingobacteriia</taxon>
        <taxon>Sphingobacteriales</taxon>
        <taxon>Sphingobacteriaceae</taxon>
        <taxon>Pedobacter</taxon>
    </lineage>
</organism>
<protein>
    <submittedName>
        <fullName evidence="1">Uncharacterized protein</fullName>
    </submittedName>
</protein>
<dbReference type="Gene3D" id="3.40.50.2000">
    <property type="entry name" value="Glycogen Phosphorylase B"/>
    <property type="match status" value="1"/>
</dbReference>
<gene>
    <name evidence="1" type="ORF">GCM10011387_04150</name>
</gene>
<sequence length="364" mass="42912">MKLKKRLVKFSRRLTQPLKYYRHTQRNPRQHADHAVAEVNLGWFLLDKDWGRYSFIICQILKFSGFKVVVKLDYQYFYSLMPYKRMLLAQDYRMVRNSTAKPGSIELYGTGKKKKTIKLLYGYSLFTKKIDAYYLPYTLHPRFYQNIDDNTNFKAFREADRTVRIIFAGNFERSAYSRPILKEDFKGTITRVEVLDHIRNNHSRDTRILYSPTKEHLYNLLETKSTANNFLVIEVKTPEKDWLRILSSGDFYLCLPGGAMPLSHNAFEAMAVGTIPILQYNHLFYPALKHLENCIAYSSYDTLDQAIELALNMKEETLQLMKQAVLSYYDEYLATEQTIRRIQDFAHSEKETMTIALPFLNERL</sequence>
<evidence type="ECO:0000313" key="1">
    <source>
        <dbReference type="EMBL" id="GGC53767.1"/>
    </source>
</evidence>
<keyword evidence="2" id="KW-1185">Reference proteome</keyword>
<dbReference type="EMBL" id="BMIL01000001">
    <property type="protein sequence ID" value="GGC53767.1"/>
    <property type="molecule type" value="Genomic_DNA"/>
</dbReference>
<dbReference type="Proteomes" id="UP000651668">
    <property type="component" value="Unassembled WGS sequence"/>
</dbReference>
<comment type="caution">
    <text evidence="1">The sequence shown here is derived from an EMBL/GenBank/DDBJ whole genome shotgun (WGS) entry which is preliminary data.</text>
</comment>
<proteinExistence type="predicted"/>